<sequence length="474" mass="51137">MRAKVKALSLSCKTRKKTATKRQPSSNFYKQTIDEAMEQLCLCITVLMTLVVKMVPKVKPGLIEERSIIGGSIMNILGIIFCCQVFVFIAVVGSDLVDDQEYEEAQSRGGKLLPLFNIVRFQNKPCGAGPLRGTCYTDKECNSRGGSNGGPCAGGYGICCTFTPECGSQSSENLTYLTNNNPSAGPCSYRICKNNDWVCRLRFDFIDFTMAQPVLTRAGEGSSIGDCTTDQFSVTSANGGSPVICGTNTGQHIIVDASQDCNVATFVVGPQPFSGRSWNVRVTQYSCNDESSPGGPPGCLQYFTEPTGVISSFNFPSNEKNANTFGTPTHLSNQMYTSCFRRNTNKCSICFTPTYTGGAIESFGVSESTIKNGPGSGSGSDCTGDYIVINGARQPDESHLSAIENSNRLCGSILHTLRKKKVSTTICTEDTPFRISFKTDDDENTLGKTQSTNEVKGTPSGTVGFSLSYFQRDC</sequence>
<dbReference type="PANTHER" id="PTHR33236">
    <property type="entry name" value="INTRAFLAGELLAR TRANSPORT PROTEIN 122 FAMILY PROTEIN-RELATED"/>
    <property type="match status" value="1"/>
</dbReference>
<evidence type="ECO:0000256" key="1">
    <source>
        <dbReference type="ARBA" id="ARBA00023157"/>
    </source>
</evidence>
<evidence type="ECO:0000256" key="2">
    <source>
        <dbReference type="PROSITE-ProRule" id="PRU00059"/>
    </source>
</evidence>
<dbReference type="InterPro" id="IPR000859">
    <property type="entry name" value="CUB_dom"/>
</dbReference>
<keyword evidence="1" id="KW-1015">Disulfide bond</keyword>
<reference evidence="3" key="1">
    <citation type="submission" date="2021-02" db="EMBL/GenBank/DDBJ databases">
        <authorList>
            <person name="Bekaert M."/>
        </authorList>
    </citation>
    <scope>NUCLEOTIDE SEQUENCE</scope>
    <source>
        <strain evidence="3">IoA-00</strain>
    </source>
</reference>
<organism evidence="3 4">
    <name type="scientific">Lepeophtheirus salmonis</name>
    <name type="common">Salmon louse</name>
    <name type="synonym">Caligus salmonis</name>
    <dbReference type="NCBI Taxonomy" id="72036"/>
    <lineage>
        <taxon>Eukaryota</taxon>
        <taxon>Metazoa</taxon>
        <taxon>Ecdysozoa</taxon>
        <taxon>Arthropoda</taxon>
        <taxon>Crustacea</taxon>
        <taxon>Multicrustacea</taxon>
        <taxon>Hexanauplia</taxon>
        <taxon>Copepoda</taxon>
        <taxon>Siphonostomatoida</taxon>
        <taxon>Caligidae</taxon>
        <taxon>Lepeophtheirus</taxon>
    </lineage>
</organism>
<protein>
    <submittedName>
        <fullName evidence="3">(salmon louse) hypothetical protein</fullName>
    </submittedName>
</protein>
<evidence type="ECO:0000313" key="4">
    <source>
        <dbReference type="Proteomes" id="UP000675881"/>
    </source>
</evidence>
<name>A0A7R8H7Z0_LEPSM</name>
<dbReference type="AlphaFoldDB" id="A0A7R8H7Z0"/>
<dbReference type="OrthoDB" id="6344756at2759"/>
<dbReference type="Proteomes" id="UP000675881">
    <property type="component" value="Chromosome 4"/>
</dbReference>
<comment type="caution">
    <text evidence="2">Lacks conserved residue(s) required for the propagation of feature annotation.</text>
</comment>
<keyword evidence="4" id="KW-1185">Reference proteome</keyword>
<proteinExistence type="predicted"/>
<dbReference type="PANTHER" id="PTHR33236:SF11">
    <property type="entry name" value="CUB DOMAIN-CONTAINING PROTEIN"/>
    <property type="match status" value="1"/>
</dbReference>
<dbReference type="InterPro" id="IPR058698">
    <property type="entry name" value="CUB_metazoa"/>
</dbReference>
<dbReference type="PROSITE" id="PS01180">
    <property type="entry name" value="CUB"/>
    <property type="match status" value="1"/>
</dbReference>
<dbReference type="Pfam" id="PF26080">
    <property type="entry name" value="CUB_animal"/>
    <property type="match status" value="1"/>
</dbReference>
<gene>
    <name evidence="3" type="ORF">LSAA_8884</name>
</gene>
<evidence type="ECO:0000313" key="3">
    <source>
        <dbReference type="EMBL" id="CAF2920100.1"/>
    </source>
</evidence>
<dbReference type="EMBL" id="HG994583">
    <property type="protein sequence ID" value="CAF2920100.1"/>
    <property type="molecule type" value="Genomic_DNA"/>
</dbReference>
<accession>A0A7R8H7Z0</accession>